<organism evidence="2 3">
    <name type="scientific">Caerostris extrusa</name>
    <name type="common">Bark spider</name>
    <name type="synonym">Caerostris bankana</name>
    <dbReference type="NCBI Taxonomy" id="172846"/>
    <lineage>
        <taxon>Eukaryota</taxon>
        <taxon>Metazoa</taxon>
        <taxon>Ecdysozoa</taxon>
        <taxon>Arthropoda</taxon>
        <taxon>Chelicerata</taxon>
        <taxon>Arachnida</taxon>
        <taxon>Araneae</taxon>
        <taxon>Araneomorphae</taxon>
        <taxon>Entelegynae</taxon>
        <taxon>Araneoidea</taxon>
        <taxon>Araneidae</taxon>
        <taxon>Caerostris</taxon>
    </lineage>
</organism>
<dbReference type="AlphaFoldDB" id="A0AAV4RR44"/>
<dbReference type="Proteomes" id="UP001054945">
    <property type="component" value="Unassembled WGS sequence"/>
</dbReference>
<protein>
    <submittedName>
        <fullName evidence="2">Osteopetrosis-associated transmembrane protein 1</fullName>
    </submittedName>
</protein>
<dbReference type="Pfam" id="PF09777">
    <property type="entry name" value="OSTMP1"/>
    <property type="match status" value="1"/>
</dbReference>
<feature type="region of interest" description="Disordered" evidence="1">
    <location>
        <begin position="173"/>
        <end position="197"/>
    </location>
</feature>
<evidence type="ECO:0000256" key="1">
    <source>
        <dbReference type="SAM" id="MobiDB-lite"/>
    </source>
</evidence>
<name>A0AAV4RR44_CAEEX</name>
<dbReference type="EMBL" id="BPLR01008257">
    <property type="protein sequence ID" value="GIY23286.1"/>
    <property type="molecule type" value="Genomic_DNA"/>
</dbReference>
<keyword evidence="2" id="KW-0812">Transmembrane</keyword>
<evidence type="ECO:0000313" key="3">
    <source>
        <dbReference type="Proteomes" id="UP001054945"/>
    </source>
</evidence>
<sequence length="229" mass="26617">MFTQSVINYTRCTLDYARPIRVCTQCGVAHLIFEGAYENLIKHQEDCESFLGSFQMEIFDMMYKRGKEMWNTLNCQNCYDYPLETVRFLKASGIFLDCIRIPETVEIISMRSLCKRCPTEFKNMSSMYKRFVHWKKSSVGAICMDIVDRMNYTHSVQPVQLCRSLRGQPGVLELPDRSGHPRLHPPRLPHEQVHPPPGPHQVHSLFHSFLQVANWLLASPKELPEALNR</sequence>
<comment type="caution">
    <text evidence="2">The sequence shown here is derived from an EMBL/GenBank/DDBJ whole genome shotgun (WGS) entry which is preliminary data.</text>
</comment>
<dbReference type="PANTHER" id="PTHR15644:SF2">
    <property type="entry name" value="OSTEOPETROSIS-ASSOCIATED TRANSMEMBRANE PROTEIN 1"/>
    <property type="match status" value="1"/>
</dbReference>
<proteinExistence type="predicted"/>
<reference evidence="2 3" key="1">
    <citation type="submission" date="2021-06" db="EMBL/GenBank/DDBJ databases">
        <title>Caerostris extrusa draft genome.</title>
        <authorList>
            <person name="Kono N."/>
            <person name="Arakawa K."/>
        </authorList>
    </citation>
    <scope>NUCLEOTIDE SEQUENCE [LARGE SCALE GENOMIC DNA]</scope>
</reference>
<dbReference type="InterPro" id="IPR019172">
    <property type="entry name" value="Osteopetrosis-assoc_TM_1"/>
</dbReference>
<keyword evidence="2" id="KW-0472">Membrane</keyword>
<keyword evidence="3" id="KW-1185">Reference proteome</keyword>
<dbReference type="GO" id="GO:0005829">
    <property type="term" value="C:cytosol"/>
    <property type="evidence" value="ECO:0007669"/>
    <property type="project" value="TreeGrafter"/>
</dbReference>
<accession>A0AAV4RR44</accession>
<gene>
    <name evidence="2" type="ORF">CEXT_620561</name>
</gene>
<evidence type="ECO:0000313" key="2">
    <source>
        <dbReference type="EMBL" id="GIY23286.1"/>
    </source>
</evidence>
<dbReference type="PANTHER" id="PTHR15644">
    <property type="entry name" value="OSTEOPETROSIS ASSOCIATED TRANSMEMBRANE PROTEIN 1"/>
    <property type="match status" value="1"/>
</dbReference>